<organism evidence="3 4">
    <name type="scientific">Rhizoctonia solani</name>
    <dbReference type="NCBI Taxonomy" id="456999"/>
    <lineage>
        <taxon>Eukaryota</taxon>
        <taxon>Fungi</taxon>
        <taxon>Dikarya</taxon>
        <taxon>Basidiomycota</taxon>
        <taxon>Agaricomycotina</taxon>
        <taxon>Agaricomycetes</taxon>
        <taxon>Cantharellales</taxon>
        <taxon>Ceratobasidiaceae</taxon>
        <taxon>Rhizoctonia</taxon>
    </lineage>
</organism>
<accession>A0A8H7H6H6</accession>
<evidence type="ECO:0000256" key="2">
    <source>
        <dbReference type="RuleBase" id="RU000363"/>
    </source>
</evidence>
<sequence length="317" mass="34985">MPVADLSGKLAIVTGANSGIGLEAARAFAGMGARVVLACRNKERGEEAKKSIIETTGNLEIEVEVLDCASFSSVRDFLSRWKKKESKRVDILVNNAGATTAALIITEDGYEQTYQANHLSHVLLTHGLLNAGCIAPDGRIVSVSSMNSYFSGPLNKNNVDNRDILTKFDNKAGTKLSFIDMMRLYNRSKAAQVVWSMALQRRLSATEGWKGITIHSCHPGVVKSSIWTRPHLQGPEAIKDIGWILFKFMGTTFGISNVEGAVTVVWLAVASEPVLTGMEGLFWDRMKWKWIEPWSLNVGLQNELWDVWCKDTDTPLL</sequence>
<dbReference type="AlphaFoldDB" id="A0A8H7H6H6"/>
<reference evidence="3" key="1">
    <citation type="submission" date="2020-09" db="EMBL/GenBank/DDBJ databases">
        <title>Comparative genome analyses of four rice-infecting Rhizoctonia solani isolates reveal extensive enrichment of homogalacturonan modification genes.</title>
        <authorList>
            <person name="Lee D.-Y."/>
            <person name="Jeon J."/>
            <person name="Kim K.-T."/>
            <person name="Cheong K."/>
            <person name="Song H."/>
            <person name="Choi G."/>
            <person name="Ko J."/>
            <person name="Opiyo S.O."/>
            <person name="Zuo S."/>
            <person name="Madhav S."/>
            <person name="Lee Y.-H."/>
            <person name="Wang G.-L."/>
        </authorList>
    </citation>
    <scope>NUCLEOTIDE SEQUENCE</scope>
    <source>
        <strain evidence="3">AG1-IA YN-7</strain>
    </source>
</reference>
<dbReference type="PRINTS" id="PR00080">
    <property type="entry name" value="SDRFAMILY"/>
</dbReference>
<evidence type="ECO:0000313" key="4">
    <source>
        <dbReference type="Proteomes" id="UP000650582"/>
    </source>
</evidence>
<evidence type="ECO:0000256" key="1">
    <source>
        <dbReference type="ARBA" id="ARBA00023002"/>
    </source>
</evidence>
<name>A0A8H7H6H6_9AGAM</name>
<evidence type="ECO:0000313" key="3">
    <source>
        <dbReference type="EMBL" id="KAF8677675.1"/>
    </source>
</evidence>
<dbReference type="PANTHER" id="PTHR43157">
    <property type="entry name" value="PHOSPHATIDYLINOSITOL-GLYCAN BIOSYNTHESIS CLASS F PROTEIN-RELATED"/>
    <property type="match status" value="1"/>
</dbReference>
<dbReference type="SUPFAM" id="SSF51735">
    <property type="entry name" value="NAD(P)-binding Rossmann-fold domains"/>
    <property type="match status" value="1"/>
</dbReference>
<proteinExistence type="inferred from homology"/>
<dbReference type="InterPro" id="IPR036291">
    <property type="entry name" value="NAD(P)-bd_dom_sf"/>
</dbReference>
<keyword evidence="1" id="KW-0560">Oxidoreductase</keyword>
<protein>
    <submittedName>
        <fullName evidence="3">Enoyl-(Acyl carrier protein) reductase</fullName>
    </submittedName>
</protein>
<comment type="caution">
    <text evidence="3">The sequence shown here is derived from an EMBL/GenBank/DDBJ whole genome shotgun (WGS) entry which is preliminary data.</text>
</comment>
<dbReference type="PANTHER" id="PTHR43157:SF31">
    <property type="entry name" value="PHOSPHATIDYLINOSITOL-GLYCAN BIOSYNTHESIS CLASS F PROTEIN"/>
    <property type="match status" value="1"/>
</dbReference>
<dbReference type="EMBL" id="JACYCC010000040">
    <property type="protein sequence ID" value="KAF8677675.1"/>
    <property type="molecule type" value="Genomic_DNA"/>
</dbReference>
<dbReference type="GO" id="GO:0016491">
    <property type="term" value="F:oxidoreductase activity"/>
    <property type="evidence" value="ECO:0007669"/>
    <property type="project" value="UniProtKB-KW"/>
</dbReference>
<gene>
    <name evidence="3" type="ORF">RHS04_06157</name>
</gene>
<dbReference type="PRINTS" id="PR00081">
    <property type="entry name" value="GDHRDH"/>
</dbReference>
<dbReference type="Pfam" id="PF00106">
    <property type="entry name" value="adh_short"/>
    <property type="match status" value="1"/>
</dbReference>
<comment type="similarity">
    <text evidence="2">Belongs to the short-chain dehydrogenases/reductases (SDR) family.</text>
</comment>
<dbReference type="InterPro" id="IPR002347">
    <property type="entry name" value="SDR_fam"/>
</dbReference>
<dbReference type="Gene3D" id="3.40.50.720">
    <property type="entry name" value="NAD(P)-binding Rossmann-like Domain"/>
    <property type="match status" value="1"/>
</dbReference>
<dbReference type="Proteomes" id="UP000650582">
    <property type="component" value="Unassembled WGS sequence"/>
</dbReference>